<comment type="similarity">
    <text evidence="1">Belongs to the THUMPD1 family.</text>
</comment>
<proteinExistence type="inferred from homology"/>
<dbReference type="SMART" id="SM00981">
    <property type="entry name" value="THUMP"/>
    <property type="match status" value="1"/>
</dbReference>
<dbReference type="InterPro" id="IPR040183">
    <property type="entry name" value="THUMPD1-like"/>
</dbReference>
<evidence type="ECO:0000256" key="1">
    <source>
        <dbReference type="ARBA" id="ARBA00060731"/>
    </source>
</evidence>
<dbReference type="Gene3D" id="3.30.2300.10">
    <property type="entry name" value="THUMP superfamily"/>
    <property type="match status" value="1"/>
</dbReference>
<dbReference type="SUPFAM" id="SSF143437">
    <property type="entry name" value="THUMP domain-like"/>
    <property type="match status" value="1"/>
</dbReference>
<dbReference type="InterPro" id="IPR004114">
    <property type="entry name" value="THUMP_dom"/>
</dbReference>
<sequence length="335" mass="38235">MAPPPAKRRKVQIEYRDNKRKKSYKTHKKQFLESGQRGFLATCNSNEWDCVKECYNILNQYADVLYGADEGEIKPDCKQDDKGHDSKAVIEEEGSTDDGNDIADDLQKQIKATKEKVKRRFQVVETGVSNCVFIKTVLENPVPLAIHIIEDIAKTKKQASRYLTRLIPIQAVCSVTKESIVKAAARICDKYFQTEPTTFSIVYNKSYKHNIDRENLIKELATLIHAKNADHKVDLKHPKKTFFIQLLKNLCCLSIVDNYVRYKKYNLIELARAEECPDNTDTEAKDGKEGANNDEEIKVKNVEKVGETIVYKEKKRLAETEGTNAKKAIKIAEDS</sequence>
<feature type="domain" description="THUMP" evidence="3">
    <location>
        <begin position="151"/>
        <end position="257"/>
    </location>
</feature>
<name>A0A1A9ULW6_GLOAU</name>
<accession>A0A1A9ULW6</accession>
<keyword evidence="5" id="KW-1185">Reference proteome</keyword>
<dbReference type="AlphaFoldDB" id="A0A1A9ULW6"/>
<dbReference type="PROSITE" id="PS51165">
    <property type="entry name" value="THUMP"/>
    <property type="match status" value="1"/>
</dbReference>
<evidence type="ECO:0000256" key="2">
    <source>
        <dbReference type="PROSITE-ProRule" id="PRU00529"/>
    </source>
</evidence>
<dbReference type="VEuPathDB" id="VectorBase:GAUT008786"/>
<dbReference type="PANTHER" id="PTHR13452:SF10">
    <property type="entry name" value="THUMP DOMAIN-CONTAINING PROTEIN 1"/>
    <property type="match status" value="1"/>
</dbReference>
<dbReference type="CDD" id="cd11717">
    <property type="entry name" value="THUMP_THUMPD1_like"/>
    <property type="match status" value="1"/>
</dbReference>
<evidence type="ECO:0000313" key="5">
    <source>
        <dbReference type="Proteomes" id="UP000078200"/>
    </source>
</evidence>
<evidence type="ECO:0000313" key="4">
    <source>
        <dbReference type="EnsemblMetazoa" id="GAUT008786-PA"/>
    </source>
</evidence>
<keyword evidence="2" id="KW-0694">RNA-binding</keyword>
<dbReference type="EnsemblMetazoa" id="GAUT008786-RA">
    <property type="protein sequence ID" value="GAUT008786-PA"/>
    <property type="gene ID" value="GAUT008786"/>
</dbReference>
<protein>
    <recommendedName>
        <fullName evidence="3">THUMP domain-containing protein</fullName>
    </recommendedName>
</protein>
<organism evidence="4 5">
    <name type="scientific">Glossina austeni</name>
    <name type="common">Savannah tsetse fly</name>
    <dbReference type="NCBI Taxonomy" id="7395"/>
    <lineage>
        <taxon>Eukaryota</taxon>
        <taxon>Metazoa</taxon>
        <taxon>Ecdysozoa</taxon>
        <taxon>Arthropoda</taxon>
        <taxon>Hexapoda</taxon>
        <taxon>Insecta</taxon>
        <taxon>Pterygota</taxon>
        <taxon>Neoptera</taxon>
        <taxon>Endopterygota</taxon>
        <taxon>Diptera</taxon>
        <taxon>Brachycera</taxon>
        <taxon>Muscomorpha</taxon>
        <taxon>Hippoboscoidea</taxon>
        <taxon>Glossinidae</taxon>
        <taxon>Glossina</taxon>
    </lineage>
</organism>
<dbReference type="STRING" id="7395.A0A1A9ULW6"/>
<dbReference type="GO" id="GO:0006400">
    <property type="term" value="P:tRNA modification"/>
    <property type="evidence" value="ECO:0007669"/>
    <property type="project" value="InterPro"/>
</dbReference>
<dbReference type="FunFam" id="3.30.2300.10:FF:000001">
    <property type="entry name" value="THUMP domain-containing protein 1"/>
    <property type="match status" value="1"/>
</dbReference>
<dbReference type="PANTHER" id="PTHR13452">
    <property type="entry name" value="THUMP DOMAIN CONTAINING PROTEIN 1-RELATED"/>
    <property type="match status" value="1"/>
</dbReference>
<dbReference type="GO" id="GO:0003723">
    <property type="term" value="F:RNA binding"/>
    <property type="evidence" value="ECO:0007669"/>
    <property type="project" value="UniProtKB-UniRule"/>
</dbReference>
<dbReference type="Proteomes" id="UP000078200">
    <property type="component" value="Unassembled WGS sequence"/>
</dbReference>
<reference evidence="4" key="1">
    <citation type="submission" date="2020-05" db="UniProtKB">
        <authorList>
            <consortium name="EnsemblMetazoa"/>
        </authorList>
    </citation>
    <scope>IDENTIFICATION</scope>
    <source>
        <strain evidence="4">TTRI</strain>
    </source>
</reference>
<evidence type="ECO:0000259" key="3">
    <source>
        <dbReference type="PROSITE" id="PS51165"/>
    </source>
</evidence>
<dbReference type="Pfam" id="PF02926">
    <property type="entry name" value="THUMP"/>
    <property type="match status" value="1"/>
</dbReference>